<comment type="caution">
    <text evidence="13">The sequence shown here is derived from an EMBL/GenBank/DDBJ whole genome shotgun (WGS) entry which is preliminary data.</text>
</comment>
<proteinExistence type="inferred from homology"/>
<reference evidence="14" key="1">
    <citation type="journal article" date="2019" name="Int. J. Syst. Evol. Microbiol.">
        <title>The Global Catalogue of Microorganisms (GCM) 10K type strain sequencing project: providing services to taxonomists for standard genome sequencing and annotation.</title>
        <authorList>
            <consortium name="The Broad Institute Genomics Platform"/>
            <consortium name="The Broad Institute Genome Sequencing Center for Infectious Disease"/>
            <person name="Wu L."/>
            <person name="Ma J."/>
        </authorList>
    </citation>
    <scope>NUCLEOTIDE SEQUENCE [LARGE SCALE GENOMIC DNA]</scope>
    <source>
        <strain evidence="14">DFY28</strain>
    </source>
</reference>
<evidence type="ECO:0000259" key="12">
    <source>
        <dbReference type="Pfam" id="PF21687"/>
    </source>
</evidence>
<comment type="subcellular location">
    <subcellularLocation>
        <location evidence="1 10">Cell inner membrane</location>
    </subcellularLocation>
</comment>
<dbReference type="InterPro" id="IPR049179">
    <property type="entry name" value="T2SSK_SAM-like_2nd"/>
</dbReference>
<dbReference type="Pfam" id="PF03934">
    <property type="entry name" value="T2SSK"/>
    <property type="match status" value="1"/>
</dbReference>
<keyword evidence="5 10" id="KW-0997">Cell inner membrane</keyword>
<evidence type="ECO:0000256" key="7">
    <source>
        <dbReference type="ARBA" id="ARBA00022927"/>
    </source>
</evidence>
<dbReference type="RefSeq" id="WP_377281981.1">
    <property type="nucleotide sequence ID" value="NZ_JBHRSI010000005.1"/>
</dbReference>
<dbReference type="SUPFAM" id="SSF54523">
    <property type="entry name" value="Pili subunits"/>
    <property type="match status" value="1"/>
</dbReference>
<feature type="domain" description="T2SS protein K first SAM-like" evidence="12">
    <location>
        <begin position="103"/>
        <end position="208"/>
    </location>
</feature>
<name>A0ABW4N4H8_9CAUL</name>
<keyword evidence="14" id="KW-1185">Reference proteome</keyword>
<dbReference type="SUPFAM" id="SSF158544">
    <property type="entry name" value="GspK insert domain-like"/>
    <property type="match status" value="2"/>
</dbReference>
<dbReference type="Gene3D" id="1.10.40.60">
    <property type="entry name" value="EpsJ-like"/>
    <property type="match status" value="2"/>
</dbReference>
<dbReference type="PIRSF" id="PIRSF002786">
    <property type="entry name" value="XcpX"/>
    <property type="match status" value="1"/>
</dbReference>
<evidence type="ECO:0000256" key="3">
    <source>
        <dbReference type="ARBA" id="ARBA00022448"/>
    </source>
</evidence>
<keyword evidence="6" id="KW-0812">Transmembrane</keyword>
<evidence type="ECO:0000256" key="8">
    <source>
        <dbReference type="ARBA" id="ARBA00022989"/>
    </source>
</evidence>
<keyword evidence="3 10" id="KW-0813">Transport</keyword>
<keyword evidence="4 10" id="KW-1003">Cell membrane</keyword>
<dbReference type="Proteomes" id="UP001597237">
    <property type="component" value="Unassembled WGS sequence"/>
</dbReference>
<dbReference type="PANTHER" id="PTHR38831">
    <property type="entry name" value="TYPE II SECRETION SYSTEM PROTEIN K"/>
    <property type="match status" value="1"/>
</dbReference>
<accession>A0ABW4N4H8</accession>
<dbReference type="InterPro" id="IPR005628">
    <property type="entry name" value="GspK"/>
</dbReference>
<feature type="domain" description="T2SS protein K second SAM-like" evidence="11">
    <location>
        <begin position="214"/>
        <end position="271"/>
    </location>
</feature>
<organism evidence="13 14">
    <name type="scientific">Phenylobacterium terrae</name>
    <dbReference type="NCBI Taxonomy" id="2665495"/>
    <lineage>
        <taxon>Bacteria</taxon>
        <taxon>Pseudomonadati</taxon>
        <taxon>Pseudomonadota</taxon>
        <taxon>Alphaproteobacteria</taxon>
        <taxon>Caulobacterales</taxon>
        <taxon>Caulobacteraceae</taxon>
        <taxon>Phenylobacterium</taxon>
    </lineage>
</organism>
<dbReference type="EMBL" id="JBHUEY010000006">
    <property type="protein sequence ID" value="MFD1785024.1"/>
    <property type="molecule type" value="Genomic_DNA"/>
</dbReference>
<dbReference type="InterPro" id="IPR045584">
    <property type="entry name" value="Pilin-like"/>
</dbReference>
<dbReference type="PANTHER" id="PTHR38831:SF1">
    <property type="entry name" value="TYPE II SECRETION SYSTEM PROTEIN K-RELATED"/>
    <property type="match status" value="1"/>
</dbReference>
<dbReference type="Gene3D" id="3.30.1300.30">
    <property type="entry name" value="GSPII I/J protein-like"/>
    <property type="match status" value="1"/>
</dbReference>
<comment type="similarity">
    <text evidence="2 10">Belongs to the GSP K family.</text>
</comment>
<evidence type="ECO:0000256" key="4">
    <source>
        <dbReference type="ARBA" id="ARBA00022475"/>
    </source>
</evidence>
<evidence type="ECO:0000256" key="10">
    <source>
        <dbReference type="PIRNR" id="PIRNR002786"/>
    </source>
</evidence>
<keyword evidence="7" id="KW-0653">Protein transport</keyword>
<evidence type="ECO:0000313" key="14">
    <source>
        <dbReference type="Proteomes" id="UP001597237"/>
    </source>
</evidence>
<dbReference type="NCBIfam" id="NF037980">
    <property type="entry name" value="T2SS_GspK"/>
    <property type="match status" value="1"/>
</dbReference>
<protein>
    <recommendedName>
        <fullName evidence="10">Type II secretion system protein K</fullName>
    </recommendedName>
</protein>
<keyword evidence="9 10" id="KW-0472">Membrane</keyword>
<evidence type="ECO:0000256" key="2">
    <source>
        <dbReference type="ARBA" id="ARBA00007246"/>
    </source>
</evidence>
<evidence type="ECO:0000259" key="11">
    <source>
        <dbReference type="Pfam" id="PF03934"/>
    </source>
</evidence>
<evidence type="ECO:0000256" key="9">
    <source>
        <dbReference type="ARBA" id="ARBA00023136"/>
    </source>
</evidence>
<evidence type="ECO:0000256" key="6">
    <source>
        <dbReference type="ARBA" id="ARBA00022692"/>
    </source>
</evidence>
<dbReference type="Pfam" id="PF21687">
    <property type="entry name" value="T2SSK_1st"/>
    <property type="match status" value="1"/>
</dbReference>
<keyword evidence="8" id="KW-1133">Transmembrane helix</keyword>
<evidence type="ECO:0000313" key="13">
    <source>
        <dbReference type="EMBL" id="MFD1785024.1"/>
    </source>
</evidence>
<evidence type="ECO:0000256" key="5">
    <source>
        <dbReference type="ARBA" id="ARBA00022519"/>
    </source>
</evidence>
<dbReference type="InterPro" id="IPR038072">
    <property type="entry name" value="GspK_central_sf"/>
</dbReference>
<evidence type="ECO:0000256" key="1">
    <source>
        <dbReference type="ARBA" id="ARBA00004533"/>
    </source>
</evidence>
<dbReference type="InterPro" id="IPR049031">
    <property type="entry name" value="T2SSK_SAM-like_1st"/>
</dbReference>
<gene>
    <name evidence="13" type="primary">gspK</name>
    <name evidence="13" type="ORF">ACFSC0_16600</name>
</gene>
<sequence length="321" mass="34511">MRRAGEEGVALLTVLLLVAVMATLAVALLDDIRFSLRRTANAEAVGQARWYAIGAETLAKAQIARLSAAGGGRTTLQGGWHGRVLRFPIEGGTIQARVTDGAACFNLNSVVQGAGEVLERRDAGVRQFIALTQALGAPDGERLAAALVDWIDTDVLRESGGAEDEAYVDGGWLTAATLLAEPSELRAVRGFEPAIYERLRPYVCALPTAELSPINVNTLPPEKAVLLTMLTEGRLPLAGARRIIEGRPPFGWASPSEFWNEPALQDAAPSDEAVGQVEVRTRFFELETEVAYLDAEVTASALLEDQGGRVRLVSRRWGPEE</sequence>